<organism evidence="2">
    <name type="scientific">Rhizophora mucronata</name>
    <name type="common">Asiatic mangrove</name>
    <dbReference type="NCBI Taxonomy" id="61149"/>
    <lineage>
        <taxon>Eukaryota</taxon>
        <taxon>Viridiplantae</taxon>
        <taxon>Streptophyta</taxon>
        <taxon>Embryophyta</taxon>
        <taxon>Tracheophyta</taxon>
        <taxon>Spermatophyta</taxon>
        <taxon>Magnoliopsida</taxon>
        <taxon>eudicotyledons</taxon>
        <taxon>Gunneridae</taxon>
        <taxon>Pentapetalae</taxon>
        <taxon>rosids</taxon>
        <taxon>fabids</taxon>
        <taxon>Malpighiales</taxon>
        <taxon>Rhizophoraceae</taxon>
        <taxon>Rhizophora</taxon>
    </lineage>
</organism>
<evidence type="ECO:0008006" key="3">
    <source>
        <dbReference type="Google" id="ProtNLM"/>
    </source>
</evidence>
<dbReference type="EMBL" id="GGEC01024467">
    <property type="protein sequence ID" value="MBX04951.1"/>
    <property type="molecule type" value="Transcribed_RNA"/>
</dbReference>
<dbReference type="AlphaFoldDB" id="A0A2P2KGW7"/>
<feature type="signal peptide" evidence="1">
    <location>
        <begin position="1"/>
        <end position="25"/>
    </location>
</feature>
<feature type="chain" id="PRO_5015176057" description="Secreted protein" evidence="1">
    <location>
        <begin position="26"/>
        <end position="83"/>
    </location>
</feature>
<reference evidence="2" key="1">
    <citation type="submission" date="2018-02" db="EMBL/GenBank/DDBJ databases">
        <title>Rhizophora mucronata_Transcriptome.</title>
        <authorList>
            <person name="Meera S.P."/>
            <person name="Sreeshan A."/>
            <person name="Augustine A."/>
        </authorList>
    </citation>
    <scope>NUCLEOTIDE SEQUENCE</scope>
    <source>
        <tissue evidence="2">Leaf</tissue>
    </source>
</reference>
<evidence type="ECO:0000313" key="2">
    <source>
        <dbReference type="EMBL" id="MBX04951.1"/>
    </source>
</evidence>
<protein>
    <recommendedName>
        <fullName evidence="3">Secreted protein</fullName>
    </recommendedName>
</protein>
<proteinExistence type="predicted"/>
<keyword evidence="1" id="KW-0732">Signal</keyword>
<evidence type="ECO:0000256" key="1">
    <source>
        <dbReference type="SAM" id="SignalP"/>
    </source>
</evidence>
<name>A0A2P2KGW7_RHIMU</name>
<accession>A0A2P2KGW7</accession>
<sequence>MLQSSLTSSLSIINFLFWLSTLESSASISLLETCRQATSCAQASIDFNGVFCQHLWLVHFLYMKDHHILNLSNRLNIKAKSIN</sequence>